<keyword evidence="12" id="KW-1185">Reference proteome</keyword>
<dbReference type="GO" id="GO:1901264">
    <property type="term" value="P:carbohydrate derivative transport"/>
    <property type="evidence" value="ECO:0007669"/>
    <property type="project" value="TreeGrafter"/>
</dbReference>
<dbReference type="BioCyc" id="SPNE170187:G1FZB-256-MONOMER"/>
<dbReference type="PaxDb" id="170187-SP_0250"/>
<gene>
    <name evidence="11" type="ordered locus">SP_0250</name>
</gene>
<dbReference type="AlphaFoldDB" id="A0A0H2UNF2"/>
<evidence type="ECO:0000256" key="7">
    <source>
        <dbReference type="ARBA" id="ARBA00023136"/>
    </source>
</evidence>
<comment type="subcellular location">
    <subcellularLocation>
        <location evidence="1">Cell membrane</location>
        <topology evidence="1">Multi-pass membrane protein</topology>
    </subcellularLocation>
</comment>
<keyword evidence="2 8" id="KW-0813">Transport</keyword>
<sequence length="440" mass="47531">MGKKRRFIMSKMDVQKIIAPMMKFVNMRGIIALKDGMLAILPLTVVGSLFLIMGQLPFEGLNKSIASVFGANWTEPFMQVYSGTFAIMGLISCFSIAYSYAKNSGVEALPAGVLSVSAFFILLRSSYIPKQGEAIGDAISKVWFGGQGIIGAIIIGLVVGSIYTFFIKRKIVIKMPEQVPQAIAKQFEAMIPAFVIFLSSMIVYILAKSLTNGGTFIEMIYSAIQVPLQGLTGSLYGAIGIAFFISFLWWFGVHGQSVVNGVVTALLLSNLDANKAMLASANLSLENGAHIVTQQFLDSFLILSGSGITFGLVVAMLFAAKSKQYQALGKVAAFPAIFNVNEPVVFGFPIVMNPVMFVPFILVPVLAAVIVYGAIATGFMQPFSGVTLPWSTPAILSGFLVGGWQGVITQLVILAMSTLVYFPFFKVQDRLAYQNEIKQS</sequence>
<evidence type="ECO:0000313" key="12">
    <source>
        <dbReference type="Proteomes" id="UP000000585"/>
    </source>
</evidence>
<feature type="domain" description="PTS EIIC type-3" evidence="10">
    <location>
        <begin position="14"/>
        <end position="424"/>
    </location>
</feature>
<evidence type="ECO:0000256" key="2">
    <source>
        <dbReference type="ARBA" id="ARBA00022448"/>
    </source>
</evidence>
<accession>A0A0H2UNF2</accession>
<name>A0A0H2UNF2_STRPN</name>
<dbReference type="PIRSF" id="PIRSF006351">
    <property type="entry name" value="PTS_EIIC-Cellobiose"/>
    <property type="match status" value="1"/>
</dbReference>
<dbReference type="eggNOG" id="COG1455">
    <property type="taxonomic scope" value="Bacteria"/>
</dbReference>
<reference evidence="11 12" key="1">
    <citation type="journal article" date="2001" name="Science">
        <title>Complete genome sequence of a virulent isolate of Streptococcus pneumoniae.</title>
        <authorList>
            <person name="Tettelin H."/>
            <person name="Nelson K.E."/>
            <person name="Paulsen I.T."/>
            <person name="Eisen J.A."/>
            <person name="Read T.D."/>
            <person name="Peterson S."/>
            <person name="Heidelberg J."/>
            <person name="DeBoy R.T."/>
            <person name="Haft D.H."/>
            <person name="Dodson R.J."/>
            <person name="Durkin A.S."/>
            <person name="Gwinn M."/>
            <person name="Kolonay J.F."/>
            <person name="Nelson W.C."/>
            <person name="Peterson J.D."/>
            <person name="Umayam L.A."/>
            <person name="White O."/>
            <person name="Salzberg S.L."/>
            <person name="Lewis M.R."/>
            <person name="Radune D."/>
            <person name="Holtzapple E."/>
            <person name="Khouri H."/>
            <person name="Wolf A.M."/>
            <person name="Utterback T.R."/>
            <person name="Hansen C.L."/>
            <person name="McDonald L.A."/>
            <person name="Feldblyum T.V."/>
            <person name="Angiuoli S."/>
            <person name="Dickinson T."/>
            <person name="Hickey E.K."/>
            <person name="Holt I.E."/>
            <person name="Loftus B.J."/>
            <person name="Yang F."/>
            <person name="Smith H.O."/>
            <person name="Venter J.C."/>
            <person name="Dougherty B.A."/>
            <person name="Morrison D.A."/>
            <person name="Hollingshead S.K."/>
            <person name="Fraser C.M."/>
        </authorList>
    </citation>
    <scope>NUCLEOTIDE SEQUENCE [LARGE SCALE GENOMIC DNA]</scope>
    <source>
        <strain evidence="12">ATCC BAA-334 / TIGR4</strain>
    </source>
</reference>
<dbReference type="EnsemblBacteria" id="AAK74429">
    <property type="protein sequence ID" value="AAK74429"/>
    <property type="gene ID" value="SP_0250"/>
</dbReference>
<dbReference type="KEGG" id="spn:SP_0250"/>
<dbReference type="InterPro" id="IPR004796">
    <property type="entry name" value="PTS_IIC_cello"/>
</dbReference>
<keyword evidence="7 8" id="KW-0472">Membrane</keyword>
<keyword evidence="4 8" id="KW-0762">Sugar transport</keyword>
<evidence type="ECO:0000256" key="9">
    <source>
        <dbReference type="SAM" id="Phobius"/>
    </source>
</evidence>
<dbReference type="GO" id="GO:0009401">
    <property type="term" value="P:phosphoenolpyruvate-dependent sugar phosphotransferase system"/>
    <property type="evidence" value="ECO:0007669"/>
    <property type="project" value="InterPro"/>
</dbReference>
<dbReference type="InterPro" id="IPR003352">
    <property type="entry name" value="PTS_EIIC"/>
</dbReference>
<dbReference type="InterPro" id="IPR051088">
    <property type="entry name" value="PTS_Sugar-EIIC/EIIB"/>
</dbReference>
<evidence type="ECO:0000313" key="11">
    <source>
        <dbReference type="EMBL" id="AAK74429.1"/>
    </source>
</evidence>
<dbReference type="PANTHER" id="PTHR33989:SF4">
    <property type="entry name" value="PTS SYSTEM N,N'-DIACETYLCHITOBIOSE-SPECIFIC EIIC COMPONENT"/>
    <property type="match status" value="1"/>
</dbReference>
<feature type="transmembrane region" description="Helical" evidence="9">
    <location>
        <begin position="148"/>
        <end position="166"/>
    </location>
</feature>
<evidence type="ECO:0000256" key="8">
    <source>
        <dbReference type="PIRNR" id="PIRNR006351"/>
    </source>
</evidence>
<feature type="transmembrane region" description="Helical" evidence="9">
    <location>
        <begin position="355"/>
        <end position="375"/>
    </location>
</feature>
<keyword evidence="5 9" id="KW-0812">Transmembrane</keyword>
<dbReference type="PROSITE" id="PS51105">
    <property type="entry name" value="PTS_EIIC_TYPE_3"/>
    <property type="match status" value="1"/>
</dbReference>
<feature type="transmembrane region" description="Helical" evidence="9">
    <location>
        <begin position="299"/>
        <end position="320"/>
    </location>
</feature>
<evidence type="ECO:0000259" key="10">
    <source>
        <dbReference type="PROSITE" id="PS51105"/>
    </source>
</evidence>
<evidence type="ECO:0000256" key="3">
    <source>
        <dbReference type="ARBA" id="ARBA00022475"/>
    </source>
</evidence>
<feature type="transmembrane region" description="Helical" evidence="9">
    <location>
        <begin position="187"/>
        <end position="207"/>
    </location>
</feature>
<feature type="transmembrane region" description="Helical" evidence="9">
    <location>
        <begin position="108"/>
        <end position="128"/>
    </location>
</feature>
<dbReference type="Pfam" id="PF02378">
    <property type="entry name" value="PTS_EIIC"/>
    <property type="match status" value="1"/>
</dbReference>
<dbReference type="InterPro" id="IPR004501">
    <property type="entry name" value="PTS_EIIC_3"/>
</dbReference>
<feature type="transmembrane region" description="Helical" evidence="9">
    <location>
        <begin position="80"/>
        <end position="101"/>
    </location>
</feature>
<evidence type="ECO:0000256" key="4">
    <source>
        <dbReference type="ARBA" id="ARBA00022597"/>
    </source>
</evidence>
<dbReference type="NCBIfam" id="TIGR00410">
    <property type="entry name" value="lacE"/>
    <property type="match status" value="1"/>
</dbReference>
<proteinExistence type="predicted"/>
<feature type="transmembrane region" description="Helical" evidence="9">
    <location>
        <begin position="227"/>
        <end position="251"/>
    </location>
</feature>
<dbReference type="PANTHER" id="PTHR33989">
    <property type="match status" value="1"/>
</dbReference>
<protein>
    <recommendedName>
        <fullName evidence="8">Permease IIC component</fullName>
    </recommendedName>
</protein>
<dbReference type="GO" id="GO:0005886">
    <property type="term" value="C:plasma membrane"/>
    <property type="evidence" value="ECO:0007669"/>
    <property type="project" value="UniProtKB-SubCell"/>
</dbReference>
<feature type="transmembrane region" description="Helical" evidence="9">
    <location>
        <begin position="395"/>
        <end position="422"/>
    </location>
</feature>
<evidence type="ECO:0000256" key="5">
    <source>
        <dbReference type="ARBA" id="ARBA00022692"/>
    </source>
</evidence>
<keyword evidence="3 8" id="KW-1003">Cell membrane</keyword>
<organism evidence="11 12">
    <name type="scientific">Streptococcus pneumoniae serotype 4 (strain ATCC BAA-334 / TIGR4)</name>
    <dbReference type="NCBI Taxonomy" id="170187"/>
    <lineage>
        <taxon>Bacteria</taxon>
        <taxon>Bacillati</taxon>
        <taxon>Bacillota</taxon>
        <taxon>Bacilli</taxon>
        <taxon>Lactobacillales</taxon>
        <taxon>Streptococcaceae</taxon>
        <taxon>Streptococcus</taxon>
    </lineage>
</organism>
<dbReference type="Proteomes" id="UP000000585">
    <property type="component" value="Chromosome"/>
</dbReference>
<evidence type="ECO:0000256" key="1">
    <source>
        <dbReference type="ARBA" id="ARBA00004651"/>
    </source>
</evidence>
<comment type="function">
    <text evidence="8">The phosphoenolpyruvate-dependent sugar phosphotransferase system (PTS), a major carbohydrate active -transport system, catalyzes the phosphorylation of incoming sugar substrates concomitant with their translocation across the cell membrane.</text>
</comment>
<dbReference type="GO" id="GO:0008982">
    <property type="term" value="F:protein-N(PI)-phosphohistidine-sugar phosphotransferase activity"/>
    <property type="evidence" value="ECO:0007669"/>
    <property type="project" value="UniProtKB-UniRule"/>
</dbReference>
<dbReference type="EMBL" id="AE005672">
    <property type="protein sequence ID" value="AAK74429.1"/>
    <property type="molecule type" value="Genomic_DNA"/>
</dbReference>
<dbReference type="PhylomeDB" id="A0A0H2UNF2"/>
<keyword evidence="6 9" id="KW-1133">Transmembrane helix</keyword>
<evidence type="ECO:0000256" key="6">
    <source>
        <dbReference type="ARBA" id="ARBA00022989"/>
    </source>
</evidence>